<proteinExistence type="predicted"/>
<evidence type="ECO:0000313" key="2">
    <source>
        <dbReference type="Proteomes" id="UP000601435"/>
    </source>
</evidence>
<dbReference type="EMBL" id="CAJNJA010027012">
    <property type="protein sequence ID" value="CAE7568785.1"/>
    <property type="molecule type" value="Genomic_DNA"/>
</dbReference>
<gene>
    <name evidence="1" type="ORF">SNEC2469_LOCUS16563</name>
</gene>
<feature type="non-terminal residue" evidence="1">
    <location>
        <position position="1"/>
    </location>
</feature>
<dbReference type="Proteomes" id="UP000601435">
    <property type="component" value="Unassembled WGS sequence"/>
</dbReference>
<reference evidence="1" key="1">
    <citation type="submission" date="2021-02" db="EMBL/GenBank/DDBJ databases">
        <authorList>
            <person name="Dougan E. K."/>
            <person name="Rhodes N."/>
            <person name="Thang M."/>
            <person name="Chan C."/>
        </authorList>
    </citation>
    <scope>NUCLEOTIDE SEQUENCE</scope>
</reference>
<protein>
    <submittedName>
        <fullName evidence="1">Uncharacterized protein</fullName>
    </submittedName>
</protein>
<dbReference type="AlphaFoldDB" id="A0A812UA59"/>
<accession>A0A812UA59</accession>
<evidence type="ECO:0000313" key="1">
    <source>
        <dbReference type="EMBL" id="CAE7568785.1"/>
    </source>
</evidence>
<comment type="caution">
    <text evidence="1">The sequence shown here is derived from an EMBL/GenBank/DDBJ whole genome shotgun (WGS) entry which is preliminary data.</text>
</comment>
<keyword evidence="2" id="KW-1185">Reference proteome</keyword>
<dbReference type="OrthoDB" id="440090at2759"/>
<organism evidence="1 2">
    <name type="scientific">Symbiodinium necroappetens</name>
    <dbReference type="NCBI Taxonomy" id="1628268"/>
    <lineage>
        <taxon>Eukaryota</taxon>
        <taxon>Sar</taxon>
        <taxon>Alveolata</taxon>
        <taxon>Dinophyceae</taxon>
        <taxon>Suessiales</taxon>
        <taxon>Symbiodiniaceae</taxon>
        <taxon>Symbiodinium</taxon>
    </lineage>
</organism>
<name>A0A812UA59_9DINO</name>
<sequence length="329" mass="36999">MVVGVRILEQALRQRKLGTDGSRQAREELSRKRWISELAVIIREAGLPAASRIDSMSNPETSWVRAFGSRRAKTLKNRAMAWRELGAIDTSSRHWVGYASFGRGAELEQDAAPVKQAPMYPIIVLLACELVVCDPSACLGARFYSSVLLLLVWATLRVDDLQNFNPASVLLSQIGLKFTLDRTKTSGAGKHVGKLRAFVMRGISLSGFDWIGYGYRLLGTESLKFERDYFCGRFGEDWSTNGKWTYVRDNMLLPEVVIPYFTDHSGRLARIAFVPSSHNGRYAPRPLRDDRASEENFFVKQCLKAAAAQNQACDQLVFVNFQKCELSFL</sequence>